<keyword evidence="11" id="KW-1185">Reference proteome</keyword>
<evidence type="ECO:0000259" key="9">
    <source>
        <dbReference type="Pfam" id="PF01259"/>
    </source>
</evidence>
<evidence type="ECO:0000256" key="6">
    <source>
        <dbReference type="ARBA" id="ARBA00022755"/>
    </source>
</evidence>
<name>A0A9W7W0G3_9PEZI</name>
<dbReference type="EMBL" id="RIBY02002099">
    <property type="protein sequence ID" value="KAH9825576.1"/>
    <property type="molecule type" value="Genomic_DNA"/>
</dbReference>
<gene>
    <name evidence="10" type="ORF">Tdes44962_MAKER10172</name>
</gene>
<dbReference type="GO" id="GO:0004639">
    <property type="term" value="F:phosphoribosylaminoimidazolesuccinocarboxamide synthase activity"/>
    <property type="evidence" value="ECO:0007669"/>
    <property type="project" value="UniProtKB-EC"/>
</dbReference>
<dbReference type="Gene3D" id="3.30.200.20">
    <property type="entry name" value="Phosphorylase Kinase, domain 1"/>
    <property type="match status" value="1"/>
</dbReference>
<dbReference type="AlphaFoldDB" id="A0A9W7W0G3"/>
<dbReference type="PROSITE" id="PS01057">
    <property type="entry name" value="SAICAR_SYNTHETASE_1"/>
    <property type="match status" value="1"/>
</dbReference>
<reference evidence="10 11" key="1">
    <citation type="journal article" date="2018" name="IMA Fungus">
        <title>IMA Genome-F 10: Nine draft genome sequences of Claviceps purpurea s.lat., including C. arundinis, C. humidiphila, and C. cf. spartinae, pseudomolecules for the pitch canker pathogen Fusarium circinatum, draft genome of Davidsoniella eucalypti, Grosmannia galeiformis, Quambalaria eucalypti, and Teratosphaeria destructans.</title>
        <authorList>
            <person name="Wingfield B.D."/>
            <person name="Liu M."/>
            <person name="Nguyen H.D."/>
            <person name="Lane F.A."/>
            <person name="Morgan S.W."/>
            <person name="De Vos L."/>
            <person name="Wilken P.M."/>
            <person name="Duong T.A."/>
            <person name="Aylward J."/>
            <person name="Coetzee M.P."/>
            <person name="Dadej K."/>
            <person name="De Beer Z.W."/>
            <person name="Findlay W."/>
            <person name="Havenga M."/>
            <person name="Kolarik M."/>
            <person name="Menzies J.G."/>
            <person name="Naidoo K."/>
            <person name="Pochopski O."/>
            <person name="Shoukouhi P."/>
            <person name="Santana Q.C."/>
            <person name="Seifert K.A."/>
            <person name="Soal N."/>
            <person name="Steenkamp E.T."/>
            <person name="Tatham C.T."/>
            <person name="van der Nest M.A."/>
            <person name="Wingfield M.J."/>
        </authorList>
    </citation>
    <scope>NUCLEOTIDE SEQUENCE [LARGE SCALE GENOMIC DNA]</scope>
    <source>
        <strain evidence="10">CMW44962</strain>
    </source>
</reference>
<feature type="domain" description="SAICAR synthetase/ADE2 N-terminal" evidence="9">
    <location>
        <begin position="20"/>
        <end position="54"/>
    </location>
</feature>
<dbReference type="InterPro" id="IPR028923">
    <property type="entry name" value="SAICAR_synt/ADE2_N"/>
</dbReference>
<keyword evidence="5" id="KW-0547">Nucleotide-binding</keyword>
<dbReference type="InterPro" id="IPR018236">
    <property type="entry name" value="SAICAR_synthetase_CS"/>
</dbReference>
<comment type="pathway">
    <text evidence="1">Purine metabolism; IMP biosynthesis via de novo pathway; 5-amino-1-(5-phospho-D-ribosyl)imidazole-4-carboxamide from 5-amino-1-(5-phospho-D-ribosyl)imidazole-4-carboxylate: step 1/2.</text>
</comment>
<keyword evidence="6" id="KW-0658">Purine biosynthesis</keyword>
<dbReference type="OrthoDB" id="9991235at2759"/>
<feature type="domain" description="SAICAR synthetase/ADE2 N-terminal" evidence="9">
    <location>
        <begin position="67"/>
        <end position="183"/>
    </location>
</feature>
<protein>
    <recommendedName>
        <fullName evidence="3">Phosphoribosylaminoimidazole-succinocarboxamide synthase</fullName>
        <ecNumber evidence="2">6.3.2.6</ecNumber>
    </recommendedName>
    <alternativeName>
        <fullName evidence="8">SAICAR synthetase</fullName>
    </alternativeName>
</protein>
<evidence type="ECO:0000256" key="8">
    <source>
        <dbReference type="ARBA" id="ARBA00030409"/>
    </source>
</evidence>
<evidence type="ECO:0000313" key="11">
    <source>
        <dbReference type="Proteomes" id="UP001138500"/>
    </source>
</evidence>
<sequence length="183" mass="20190">MASPNVVTTIDLKQHGFKHIASGKVREIFEVNPDILLFIATDRISAYDVILANASPPSPLTHPNNHNTNPPQGIPEKGAILTQLSIYWFDLITTHLPTLRTHLHSPTLPPNIPPSLHPLLTNRTMQVQRLAILPLESIVRGYLTGSAWSEYRTHGTVHGLPLPPGLKESQRLPAPLWTPSTKA</sequence>
<comment type="caution">
    <text evidence="10">The sequence shown here is derived from an EMBL/GenBank/DDBJ whole genome shotgun (WGS) entry which is preliminary data.</text>
</comment>
<dbReference type="PANTHER" id="PTHR43700:SF1">
    <property type="entry name" value="PHOSPHORIBOSYLAMINOIMIDAZOLE-SUCCINOCARBOXAMIDE SYNTHASE"/>
    <property type="match status" value="1"/>
</dbReference>
<dbReference type="PANTHER" id="PTHR43700">
    <property type="entry name" value="PHOSPHORIBOSYLAMINOIMIDAZOLE-SUCCINOCARBOXAMIDE SYNTHASE"/>
    <property type="match status" value="1"/>
</dbReference>
<evidence type="ECO:0000256" key="4">
    <source>
        <dbReference type="ARBA" id="ARBA00022598"/>
    </source>
</evidence>
<accession>A0A9W7W0G3</accession>
<dbReference type="EC" id="6.3.2.6" evidence="2"/>
<keyword evidence="4" id="KW-0436">Ligase</keyword>
<dbReference type="Gene3D" id="3.30.470.20">
    <property type="entry name" value="ATP-grasp fold, B domain"/>
    <property type="match status" value="1"/>
</dbReference>
<evidence type="ECO:0000256" key="3">
    <source>
        <dbReference type="ARBA" id="ARBA00016460"/>
    </source>
</evidence>
<dbReference type="GO" id="GO:0005737">
    <property type="term" value="C:cytoplasm"/>
    <property type="evidence" value="ECO:0007669"/>
    <property type="project" value="TreeGrafter"/>
</dbReference>
<reference evidence="10 11" key="2">
    <citation type="journal article" date="2021" name="Curr. Genet.">
        <title>Genetic response to nitrogen starvation in the aggressive Eucalyptus foliar pathogen Teratosphaeria destructans.</title>
        <authorList>
            <person name="Havenga M."/>
            <person name="Wingfield B.D."/>
            <person name="Wingfield M.J."/>
            <person name="Dreyer L.L."/>
            <person name="Roets F."/>
            <person name="Aylward J."/>
        </authorList>
    </citation>
    <scope>NUCLEOTIDE SEQUENCE [LARGE SCALE GENOMIC DNA]</scope>
    <source>
        <strain evidence="10">CMW44962</strain>
    </source>
</reference>
<proteinExistence type="predicted"/>
<keyword evidence="7" id="KW-0067">ATP-binding</keyword>
<evidence type="ECO:0000256" key="7">
    <source>
        <dbReference type="ARBA" id="ARBA00022840"/>
    </source>
</evidence>
<dbReference type="Pfam" id="PF01259">
    <property type="entry name" value="SAICAR_synt"/>
    <property type="match status" value="2"/>
</dbReference>
<evidence type="ECO:0000313" key="10">
    <source>
        <dbReference type="EMBL" id="KAH9825576.1"/>
    </source>
</evidence>
<evidence type="ECO:0000256" key="1">
    <source>
        <dbReference type="ARBA" id="ARBA00004672"/>
    </source>
</evidence>
<dbReference type="GO" id="GO:0006189">
    <property type="term" value="P:'de novo' IMP biosynthetic process"/>
    <property type="evidence" value="ECO:0007669"/>
    <property type="project" value="TreeGrafter"/>
</dbReference>
<evidence type="ECO:0000256" key="5">
    <source>
        <dbReference type="ARBA" id="ARBA00022741"/>
    </source>
</evidence>
<evidence type="ECO:0000256" key="2">
    <source>
        <dbReference type="ARBA" id="ARBA00012217"/>
    </source>
</evidence>
<feature type="non-terminal residue" evidence="10">
    <location>
        <position position="183"/>
    </location>
</feature>
<dbReference type="GO" id="GO:0005524">
    <property type="term" value="F:ATP binding"/>
    <property type="evidence" value="ECO:0007669"/>
    <property type="project" value="UniProtKB-KW"/>
</dbReference>
<dbReference type="SUPFAM" id="SSF56104">
    <property type="entry name" value="SAICAR synthase-like"/>
    <property type="match status" value="1"/>
</dbReference>
<dbReference type="Proteomes" id="UP001138500">
    <property type="component" value="Unassembled WGS sequence"/>
</dbReference>
<organism evidence="10 11">
    <name type="scientific">Teratosphaeria destructans</name>
    <dbReference type="NCBI Taxonomy" id="418781"/>
    <lineage>
        <taxon>Eukaryota</taxon>
        <taxon>Fungi</taxon>
        <taxon>Dikarya</taxon>
        <taxon>Ascomycota</taxon>
        <taxon>Pezizomycotina</taxon>
        <taxon>Dothideomycetes</taxon>
        <taxon>Dothideomycetidae</taxon>
        <taxon>Mycosphaerellales</taxon>
        <taxon>Teratosphaeriaceae</taxon>
        <taxon>Teratosphaeria</taxon>
    </lineage>
</organism>